<evidence type="ECO:0000256" key="6">
    <source>
        <dbReference type="PROSITE-ProRule" id="PRU00169"/>
    </source>
</evidence>
<dbReference type="InterPro" id="IPR000014">
    <property type="entry name" value="PAS"/>
</dbReference>
<dbReference type="SUPFAM" id="SSF52172">
    <property type="entry name" value="CheY-like"/>
    <property type="match status" value="1"/>
</dbReference>
<dbReference type="PROSITE" id="PS50113">
    <property type="entry name" value="PAC"/>
    <property type="match status" value="3"/>
</dbReference>
<dbReference type="InterPro" id="IPR003594">
    <property type="entry name" value="HATPase_dom"/>
</dbReference>
<proteinExistence type="predicted"/>
<dbReference type="Gene3D" id="3.30.450.20">
    <property type="entry name" value="PAS domain"/>
    <property type="match status" value="4"/>
</dbReference>
<dbReference type="PANTHER" id="PTHR43304:SF1">
    <property type="entry name" value="PAC DOMAIN-CONTAINING PROTEIN"/>
    <property type="match status" value="1"/>
</dbReference>
<reference evidence="11 12" key="1">
    <citation type="submission" date="2018-01" db="EMBL/GenBank/DDBJ databases">
        <title>A novel member of the phylum Bacteroidetes isolated from glacier ice.</title>
        <authorList>
            <person name="Liu Q."/>
            <person name="Xin Y.-H."/>
        </authorList>
    </citation>
    <scope>NUCLEOTIDE SEQUENCE [LARGE SCALE GENOMIC DNA]</scope>
    <source>
        <strain evidence="11 12">RB1R16</strain>
    </source>
</reference>
<dbReference type="GO" id="GO:0000155">
    <property type="term" value="F:phosphorelay sensor kinase activity"/>
    <property type="evidence" value="ECO:0007669"/>
    <property type="project" value="InterPro"/>
</dbReference>
<protein>
    <recommendedName>
        <fullName evidence="2">histidine kinase</fullName>
        <ecNumber evidence="2">2.7.13.3</ecNumber>
    </recommendedName>
</protein>
<evidence type="ECO:0000259" key="7">
    <source>
        <dbReference type="PROSITE" id="PS50109"/>
    </source>
</evidence>
<keyword evidence="4" id="KW-0808">Transferase</keyword>
<dbReference type="EC" id="2.7.13.3" evidence="2"/>
<evidence type="ECO:0000256" key="4">
    <source>
        <dbReference type="ARBA" id="ARBA00022679"/>
    </source>
</evidence>
<dbReference type="PROSITE" id="PS50110">
    <property type="entry name" value="RESPONSE_REGULATORY"/>
    <property type="match status" value="1"/>
</dbReference>
<dbReference type="InterPro" id="IPR036097">
    <property type="entry name" value="HisK_dim/P_sf"/>
</dbReference>
<feature type="domain" description="Response regulatory" evidence="8">
    <location>
        <begin position="5"/>
        <end position="121"/>
    </location>
</feature>
<keyword evidence="5" id="KW-0418">Kinase</keyword>
<dbReference type="RefSeq" id="WP_105040588.1">
    <property type="nucleotide sequence ID" value="NZ_PPSL01000005.1"/>
</dbReference>
<dbReference type="Gene3D" id="3.40.50.2300">
    <property type="match status" value="1"/>
</dbReference>
<name>A0A2S7STH1_9BACT</name>
<dbReference type="SUPFAM" id="SSF55785">
    <property type="entry name" value="PYP-like sensor domain (PAS domain)"/>
    <property type="match status" value="4"/>
</dbReference>
<gene>
    <name evidence="11" type="ORF">CJD36_017995</name>
</gene>
<dbReference type="InterPro" id="IPR013655">
    <property type="entry name" value="PAS_fold_3"/>
</dbReference>
<dbReference type="InterPro" id="IPR000700">
    <property type="entry name" value="PAS-assoc_C"/>
</dbReference>
<dbReference type="Pfam" id="PF02518">
    <property type="entry name" value="HATPase_c"/>
    <property type="match status" value="1"/>
</dbReference>
<dbReference type="PRINTS" id="PR00344">
    <property type="entry name" value="BCTRLSENSOR"/>
</dbReference>
<keyword evidence="12" id="KW-1185">Reference proteome</keyword>
<dbReference type="Gene3D" id="1.10.287.130">
    <property type="match status" value="1"/>
</dbReference>
<evidence type="ECO:0000256" key="2">
    <source>
        <dbReference type="ARBA" id="ARBA00012438"/>
    </source>
</evidence>
<dbReference type="EMBL" id="PPSL01000005">
    <property type="protein sequence ID" value="PQJ09816.1"/>
    <property type="molecule type" value="Genomic_DNA"/>
</dbReference>
<dbReference type="InterPro" id="IPR036890">
    <property type="entry name" value="HATPase_C_sf"/>
</dbReference>
<organism evidence="11 12">
    <name type="scientific">Flavipsychrobacter stenotrophus</name>
    <dbReference type="NCBI Taxonomy" id="2077091"/>
    <lineage>
        <taxon>Bacteria</taxon>
        <taxon>Pseudomonadati</taxon>
        <taxon>Bacteroidota</taxon>
        <taxon>Chitinophagia</taxon>
        <taxon>Chitinophagales</taxon>
        <taxon>Chitinophagaceae</taxon>
        <taxon>Flavipsychrobacter</taxon>
    </lineage>
</organism>
<evidence type="ECO:0000259" key="8">
    <source>
        <dbReference type="PROSITE" id="PS50110"/>
    </source>
</evidence>
<evidence type="ECO:0000256" key="3">
    <source>
        <dbReference type="ARBA" id="ARBA00022553"/>
    </source>
</evidence>
<keyword evidence="3" id="KW-0597">Phosphoprotein</keyword>
<dbReference type="InterPro" id="IPR005467">
    <property type="entry name" value="His_kinase_dom"/>
</dbReference>
<dbReference type="NCBIfam" id="TIGR00229">
    <property type="entry name" value="sensory_box"/>
    <property type="match status" value="3"/>
</dbReference>
<dbReference type="PANTHER" id="PTHR43304">
    <property type="entry name" value="PHYTOCHROME-LIKE PROTEIN CPH1"/>
    <property type="match status" value="1"/>
</dbReference>
<dbReference type="SUPFAM" id="SSF55874">
    <property type="entry name" value="ATPase domain of HSP90 chaperone/DNA topoisomerase II/histidine kinase"/>
    <property type="match status" value="1"/>
</dbReference>
<feature type="domain" description="Histidine kinase" evidence="7">
    <location>
        <begin position="662"/>
        <end position="876"/>
    </location>
</feature>
<evidence type="ECO:0000256" key="1">
    <source>
        <dbReference type="ARBA" id="ARBA00000085"/>
    </source>
</evidence>
<dbReference type="OrthoDB" id="1522284at2"/>
<dbReference type="Gene3D" id="2.10.70.100">
    <property type="match status" value="1"/>
</dbReference>
<dbReference type="SMART" id="SM00091">
    <property type="entry name" value="PAS"/>
    <property type="match status" value="4"/>
</dbReference>
<dbReference type="InterPro" id="IPR052162">
    <property type="entry name" value="Sensor_kinase/Photoreceptor"/>
</dbReference>
<dbReference type="SMART" id="SM00086">
    <property type="entry name" value="PAC"/>
    <property type="match status" value="4"/>
</dbReference>
<evidence type="ECO:0000313" key="12">
    <source>
        <dbReference type="Proteomes" id="UP000239872"/>
    </source>
</evidence>
<feature type="domain" description="PAC" evidence="10">
    <location>
        <begin position="464"/>
        <end position="517"/>
    </location>
</feature>
<dbReference type="CDD" id="cd00156">
    <property type="entry name" value="REC"/>
    <property type="match status" value="1"/>
</dbReference>
<dbReference type="Pfam" id="PF00072">
    <property type="entry name" value="Response_reg"/>
    <property type="match status" value="1"/>
</dbReference>
<dbReference type="Proteomes" id="UP000239872">
    <property type="component" value="Unassembled WGS sequence"/>
</dbReference>
<dbReference type="CDD" id="cd00130">
    <property type="entry name" value="PAS"/>
    <property type="match status" value="3"/>
</dbReference>
<dbReference type="InterPro" id="IPR035965">
    <property type="entry name" value="PAS-like_dom_sf"/>
</dbReference>
<evidence type="ECO:0000256" key="5">
    <source>
        <dbReference type="ARBA" id="ARBA00022777"/>
    </source>
</evidence>
<feature type="domain" description="PAC" evidence="10">
    <location>
        <begin position="592"/>
        <end position="644"/>
    </location>
</feature>
<evidence type="ECO:0000313" key="11">
    <source>
        <dbReference type="EMBL" id="PQJ09816.1"/>
    </source>
</evidence>
<dbReference type="AlphaFoldDB" id="A0A2S7STH1"/>
<accession>A0A2S7STH1</accession>
<dbReference type="PROSITE" id="PS50109">
    <property type="entry name" value="HIS_KIN"/>
    <property type="match status" value="1"/>
</dbReference>
<dbReference type="Pfam" id="PF13426">
    <property type="entry name" value="PAS_9"/>
    <property type="match status" value="2"/>
</dbReference>
<dbReference type="Pfam" id="PF08447">
    <property type="entry name" value="PAS_3"/>
    <property type="match status" value="2"/>
</dbReference>
<dbReference type="InterPro" id="IPR001789">
    <property type="entry name" value="Sig_transdc_resp-reg_receiver"/>
</dbReference>
<feature type="domain" description="PAC" evidence="10">
    <location>
        <begin position="214"/>
        <end position="266"/>
    </location>
</feature>
<dbReference type="InterPro" id="IPR001610">
    <property type="entry name" value="PAC"/>
</dbReference>
<dbReference type="SMART" id="SM00387">
    <property type="entry name" value="HATPase_c"/>
    <property type="match status" value="1"/>
</dbReference>
<comment type="caution">
    <text evidence="11">The sequence shown here is derived from an EMBL/GenBank/DDBJ whole genome shotgun (WGS) entry which is preliminary data.</text>
</comment>
<dbReference type="InterPro" id="IPR004358">
    <property type="entry name" value="Sig_transdc_His_kin-like_C"/>
</dbReference>
<dbReference type="PROSITE" id="PS50112">
    <property type="entry name" value="PAS"/>
    <property type="match status" value="1"/>
</dbReference>
<dbReference type="Gene3D" id="3.30.565.10">
    <property type="entry name" value="Histidine kinase-like ATPase, C-terminal domain"/>
    <property type="match status" value="1"/>
</dbReference>
<feature type="domain" description="PAS" evidence="9">
    <location>
        <begin position="157"/>
        <end position="211"/>
    </location>
</feature>
<evidence type="ECO:0000259" key="9">
    <source>
        <dbReference type="PROSITE" id="PS50112"/>
    </source>
</evidence>
<sequence length="876" mass="99111">MSKLRLLLLEEDEIHASRLRTVFEASEIGYNVSHVQAHSGFLEALEADNHDVILSGNFKEQEGVSGVIKTIKAQGKNIPYIIITNPISEEYAVSLMKAGTFNYVLKERLEKLPGAILRAIEKYKLSETREQFLNDILPREAFMNEAERIARFGSWKIDVDQNTTWWSDENYRILGYEPGEVAASWEHFFLRVHPEDLEFAKNVIDEAIKNHDKKKYAFRVLNEAGTVSYIHAEIFITRDSDFIVRKINGFLRDMSDQVNAEKRSVEHEEKYFNLFENNPCPLTVIDVESRVIMDVNVAAQQLHGYGKGDMIPATAHEPMHNSEYVLFAETATTQPKQKGIWKITRKDGSILLAAITSTEIIVDGKPCKLILSEDISDRLNSITRLKESEARLLNSQRIAHIGSWETDLNNGGLIKWSEESYRIFGVDYPKETITADLFLSIVHPDDHKLLDEAVANAIANGGAYNAEFRIILRNGVERLVSELGELIFDPITNAPKKLVGTAQDITERRNARLQLQKSEANLRSIFENAHTAYVLLDSDLKIVSFNKPALRFSTKHLDKDLVEGAQALNYFSDTTLAVVRKSLRDALNGANINYEVSYPDESGDDKWYYANFHPVRSDDKDILGVIMSLRDITGRKTSELQEKKITSELIQRNKDLEQFAYIISHNLRAPVANIMGISDALKEGYIEEEEEKEVFMTGLFDSAKKLDIVITDLNRILQLKHGLNENKEKVHFSTLVNDIKFTISGVGENDMFQVKCDFSAVDEMITLKSYLHSIFYNLISNSIKYKRPGIVPVIEISSAKIKGGLVLTFSDNGLGIDMEKNGAMLFGLYKRFNSHVAEGKGMGLFMVKTQAETLGGKISVKSRVNHGTEFRIEFAL</sequence>
<dbReference type="SUPFAM" id="SSF47384">
    <property type="entry name" value="Homodimeric domain of signal transducing histidine kinase"/>
    <property type="match status" value="1"/>
</dbReference>
<comment type="caution">
    <text evidence="6">Lacks conserved residue(s) required for the propagation of feature annotation.</text>
</comment>
<comment type="catalytic activity">
    <reaction evidence="1">
        <text>ATP + protein L-histidine = ADP + protein N-phospho-L-histidine.</text>
        <dbReference type="EC" id="2.7.13.3"/>
    </reaction>
</comment>
<dbReference type="InterPro" id="IPR011006">
    <property type="entry name" value="CheY-like_superfamily"/>
</dbReference>
<evidence type="ECO:0000259" key="10">
    <source>
        <dbReference type="PROSITE" id="PS50113"/>
    </source>
</evidence>